<dbReference type="EMBL" id="CM045759">
    <property type="protein sequence ID" value="KAI8017547.1"/>
    <property type="molecule type" value="Genomic_DNA"/>
</dbReference>
<protein>
    <submittedName>
        <fullName evidence="1">Uncharacterized protein</fullName>
    </submittedName>
</protein>
<sequence length="322" mass="36781">MASQSINFIGSSTVEVLKRPELLSPQISSHTLEEGLIKPLFVPLSLSLSLSLKMDDNTDIHGDKQEETEEAEALSLTDFPITTTDDQSHSNDSISISKSKYEDRRSSSEPTDFFEFFNNLTSEMSHAEDIIFCGKLIPFKQQQQQQQQSLSNNQFQIHHHNNNNNTDHHHHHLKNTFHRRRSESLSDLKSSQSPPPPIRNNRSFSLDYEKLRRDFSNNSEIHRNSSLRSSVRSDNSGQKVPKPRWYLLMFGLAKFPPEMELKDIKNRQVRRSPATLFPVCDGGKKFPVNRSHHRKSSWSLLRILSCKGHASVAVTASFGCMP</sequence>
<proteinExistence type="predicted"/>
<evidence type="ECO:0000313" key="1">
    <source>
        <dbReference type="EMBL" id="KAI8017547.1"/>
    </source>
</evidence>
<name>A0ACC0HYJ6_9ERIC</name>
<comment type="caution">
    <text evidence="1">The sequence shown here is derived from an EMBL/GenBank/DDBJ whole genome shotgun (WGS) entry which is preliminary data.</text>
</comment>
<accession>A0ACC0HYJ6</accession>
<gene>
    <name evidence="1" type="ORF">LOK49_LG04G00292</name>
</gene>
<dbReference type="Proteomes" id="UP001060215">
    <property type="component" value="Chromosome 2"/>
</dbReference>
<keyword evidence="2" id="KW-1185">Reference proteome</keyword>
<evidence type="ECO:0000313" key="2">
    <source>
        <dbReference type="Proteomes" id="UP001060215"/>
    </source>
</evidence>
<reference evidence="1 2" key="1">
    <citation type="journal article" date="2022" name="Plant J.">
        <title>Chromosome-level genome of Camellia lanceoleosa provides a valuable resource for understanding genome evolution and self-incompatibility.</title>
        <authorList>
            <person name="Gong W."/>
            <person name="Xiao S."/>
            <person name="Wang L."/>
            <person name="Liao Z."/>
            <person name="Chang Y."/>
            <person name="Mo W."/>
            <person name="Hu G."/>
            <person name="Li W."/>
            <person name="Zhao G."/>
            <person name="Zhu H."/>
            <person name="Hu X."/>
            <person name="Ji K."/>
            <person name="Xiang X."/>
            <person name="Song Q."/>
            <person name="Yuan D."/>
            <person name="Jin S."/>
            <person name="Zhang L."/>
        </authorList>
    </citation>
    <scope>NUCLEOTIDE SEQUENCE [LARGE SCALE GENOMIC DNA]</scope>
    <source>
        <strain evidence="1">SQ_2022a</strain>
    </source>
</reference>
<organism evidence="1 2">
    <name type="scientific">Camellia lanceoleosa</name>
    <dbReference type="NCBI Taxonomy" id="1840588"/>
    <lineage>
        <taxon>Eukaryota</taxon>
        <taxon>Viridiplantae</taxon>
        <taxon>Streptophyta</taxon>
        <taxon>Embryophyta</taxon>
        <taxon>Tracheophyta</taxon>
        <taxon>Spermatophyta</taxon>
        <taxon>Magnoliopsida</taxon>
        <taxon>eudicotyledons</taxon>
        <taxon>Gunneridae</taxon>
        <taxon>Pentapetalae</taxon>
        <taxon>asterids</taxon>
        <taxon>Ericales</taxon>
        <taxon>Theaceae</taxon>
        <taxon>Camellia</taxon>
    </lineage>
</organism>